<proteinExistence type="predicted"/>
<comment type="caution">
    <text evidence="1">The sequence shown here is derived from an EMBL/GenBank/DDBJ whole genome shotgun (WGS) entry which is preliminary data.</text>
</comment>
<dbReference type="EMBL" id="JXLN01011799">
    <property type="protein sequence ID" value="KPM07686.1"/>
    <property type="molecule type" value="Genomic_DNA"/>
</dbReference>
<organism evidence="1 2">
    <name type="scientific">Sarcoptes scabiei</name>
    <name type="common">Itch mite</name>
    <name type="synonym">Acarus scabiei</name>
    <dbReference type="NCBI Taxonomy" id="52283"/>
    <lineage>
        <taxon>Eukaryota</taxon>
        <taxon>Metazoa</taxon>
        <taxon>Ecdysozoa</taxon>
        <taxon>Arthropoda</taxon>
        <taxon>Chelicerata</taxon>
        <taxon>Arachnida</taxon>
        <taxon>Acari</taxon>
        <taxon>Acariformes</taxon>
        <taxon>Sarcoptiformes</taxon>
        <taxon>Astigmata</taxon>
        <taxon>Psoroptidia</taxon>
        <taxon>Sarcoptoidea</taxon>
        <taxon>Sarcoptidae</taxon>
        <taxon>Sarcoptinae</taxon>
        <taxon>Sarcoptes</taxon>
    </lineage>
</organism>
<dbReference type="OrthoDB" id="6501312at2759"/>
<evidence type="ECO:0000313" key="2">
    <source>
        <dbReference type="Proteomes" id="UP000616769"/>
    </source>
</evidence>
<accession>A0A132A9L5</accession>
<protein>
    <submittedName>
        <fullName evidence="1">Uncharacterized protein</fullName>
    </submittedName>
</protein>
<reference evidence="1 2" key="1">
    <citation type="journal article" date="2015" name="Parasit. Vectors">
        <title>Draft genome of the scabies mite.</title>
        <authorList>
            <person name="Rider S.D.Jr."/>
            <person name="Morgan M.S."/>
            <person name="Arlian L.G."/>
        </authorList>
    </citation>
    <scope>NUCLEOTIDE SEQUENCE [LARGE SCALE GENOMIC DNA]</scope>
    <source>
        <strain evidence="1">Arlian Lab</strain>
    </source>
</reference>
<name>A0A132A9L5_SARSC</name>
<dbReference type="AlphaFoldDB" id="A0A132A9L5"/>
<gene>
    <name evidence="1" type="ORF">QR98_0061850</name>
</gene>
<evidence type="ECO:0000313" key="1">
    <source>
        <dbReference type="EMBL" id="KPM07686.1"/>
    </source>
</evidence>
<dbReference type="VEuPathDB" id="VectorBase:SSCA004702"/>
<dbReference type="Proteomes" id="UP000616769">
    <property type="component" value="Unassembled WGS sequence"/>
</dbReference>
<sequence>MSSKILNPILGLILILLMIVVSIQENQAQIFSGDGRKFDINVGPLFRMSYDRFDDQPIKLNAVDGLVRFDRNKKRSGR</sequence>
<feature type="non-terminal residue" evidence="1">
    <location>
        <position position="1"/>
    </location>
</feature>